<organism evidence="2">
    <name type="scientific">Gulosibacter sediminis</name>
    <dbReference type="NCBI Taxonomy" id="1729695"/>
    <lineage>
        <taxon>Bacteria</taxon>
        <taxon>Bacillati</taxon>
        <taxon>Actinomycetota</taxon>
        <taxon>Actinomycetes</taxon>
        <taxon>Micrococcales</taxon>
        <taxon>Microbacteriaceae</taxon>
        <taxon>Gulosibacter</taxon>
    </lineage>
</organism>
<keyword evidence="1" id="KW-1133">Transmembrane helix</keyword>
<keyword evidence="1" id="KW-0812">Transmembrane</keyword>
<feature type="transmembrane region" description="Helical" evidence="1">
    <location>
        <begin position="132"/>
        <end position="149"/>
    </location>
</feature>
<gene>
    <name evidence="2" type="ORF">M3M28_10640</name>
</gene>
<accession>A0ABY4MXQ9</accession>
<feature type="transmembrane region" description="Helical" evidence="1">
    <location>
        <begin position="155"/>
        <end position="178"/>
    </location>
</feature>
<evidence type="ECO:0000313" key="2">
    <source>
        <dbReference type="EMBL" id="UQN14500.1"/>
    </source>
</evidence>
<proteinExistence type="predicted"/>
<evidence type="ECO:0000256" key="1">
    <source>
        <dbReference type="SAM" id="Phobius"/>
    </source>
</evidence>
<protein>
    <recommendedName>
        <fullName evidence="3">Integral membrane protein</fullName>
    </recommendedName>
</protein>
<evidence type="ECO:0008006" key="3">
    <source>
        <dbReference type="Google" id="ProtNLM"/>
    </source>
</evidence>
<sequence length="308" mass="32146">MARRHESEHTAAVVERLATLLGGGVVPDTAWQRVAQADALEQAAEGRRRRSPETTIARLAREVGCGSDAGALLQGHPDATWRALGVTWALATRTGAPLAQSLRQLANGFRDLGQSARDVQVELAGPASASRIVLLLPVVGLVLGAALGFDTIGVLTGSALGFGCLAVGGVLMLVGWLWNRRMIAKATQHPTTPGFGLDLIAMVMLSGRSAEHAKAAVRDALREWRLEESGFERAEGIVHLAAEAGVPAGELLRSEATLERARARADAAQAAAKLGVQLMLPLGACILPAFLAVGVAPLVIAVLQRTIG</sequence>
<name>A0ABY4MXQ9_9MICO</name>
<dbReference type="PANTHER" id="PTHR35007">
    <property type="entry name" value="INTEGRAL MEMBRANE PROTEIN-RELATED"/>
    <property type="match status" value="1"/>
</dbReference>
<dbReference type="PANTHER" id="PTHR35007:SF4">
    <property type="entry name" value="CONSERVED TRANSMEMBRANE PROTEIN-RELATED"/>
    <property type="match status" value="1"/>
</dbReference>
<feature type="transmembrane region" description="Helical" evidence="1">
    <location>
        <begin position="278"/>
        <end position="303"/>
    </location>
</feature>
<dbReference type="EMBL" id="CP097160">
    <property type="protein sequence ID" value="UQN14500.1"/>
    <property type="molecule type" value="Genomic_DNA"/>
</dbReference>
<keyword evidence="1" id="KW-0472">Membrane</keyword>
<reference evidence="2" key="1">
    <citation type="submission" date="2022-05" db="EMBL/GenBank/DDBJ databases">
        <title>Complete genome sequence of toluene-degrading Gulosibacter sediminis strain ACHW.36C.</title>
        <authorList>
            <person name="Wai A.C."/>
            <person name="Lai G.K."/>
            <person name="Griffin S.D."/>
            <person name="Leung F.C."/>
        </authorList>
    </citation>
    <scope>NUCLEOTIDE SEQUENCE [LARGE SCALE GENOMIC DNA]</scope>
    <source>
        <strain evidence="2">ACHW.36C</strain>
    </source>
</reference>